<dbReference type="Proteomes" id="UP000887116">
    <property type="component" value="Unassembled WGS sequence"/>
</dbReference>
<keyword evidence="2" id="KW-1185">Reference proteome</keyword>
<accession>A0A8X6FQB3</accession>
<organism evidence="1 2">
    <name type="scientific">Trichonephila clavata</name>
    <name type="common">Joro spider</name>
    <name type="synonym">Nephila clavata</name>
    <dbReference type="NCBI Taxonomy" id="2740835"/>
    <lineage>
        <taxon>Eukaryota</taxon>
        <taxon>Metazoa</taxon>
        <taxon>Ecdysozoa</taxon>
        <taxon>Arthropoda</taxon>
        <taxon>Chelicerata</taxon>
        <taxon>Arachnida</taxon>
        <taxon>Araneae</taxon>
        <taxon>Araneomorphae</taxon>
        <taxon>Entelegynae</taxon>
        <taxon>Araneoidea</taxon>
        <taxon>Nephilidae</taxon>
        <taxon>Trichonephila</taxon>
    </lineage>
</organism>
<reference evidence="1" key="1">
    <citation type="submission" date="2020-07" db="EMBL/GenBank/DDBJ databases">
        <title>Multicomponent nature underlies the extraordinary mechanical properties of spider dragline silk.</title>
        <authorList>
            <person name="Kono N."/>
            <person name="Nakamura H."/>
            <person name="Mori M."/>
            <person name="Yoshida Y."/>
            <person name="Ohtoshi R."/>
            <person name="Malay A.D."/>
            <person name="Moran D.A.P."/>
            <person name="Tomita M."/>
            <person name="Numata K."/>
            <person name="Arakawa K."/>
        </authorList>
    </citation>
    <scope>NUCLEOTIDE SEQUENCE</scope>
</reference>
<comment type="caution">
    <text evidence="1">The sequence shown here is derived from an EMBL/GenBank/DDBJ whole genome shotgun (WGS) entry which is preliminary data.</text>
</comment>
<dbReference type="AlphaFoldDB" id="A0A8X6FQB3"/>
<evidence type="ECO:0000313" key="2">
    <source>
        <dbReference type="Proteomes" id="UP000887116"/>
    </source>
</evidence>
<proteinExistence type="predicted"/>
<protein>
    <submittedName>
        <fullName evidence="1">Uncharacterized protein</fullName>
    </submittedName>
</protein>
<gene>
    <name evidence="1" type="ORF">TNCT_229731</name>
</gene>
<sequence length="109" mass="12761">MLKDLRTFDVYVGYCVHHLKDGRKKRLENVGEVEHLFNSSKVKLILPLRNEGGTKMKDLDTIYTRLVNKLTAWLRDYGRKDHSILILMATLVLPYQTPKKEKSLAEFQE</sequence>
<dbReference type="EMBL" id="BMAO01010094">
    <property type="protein sequence ID" value="GFQ64753.1"/>
    <property type="molecule type" value="Genomic_DNA"/>
</dbReference>
<evidence type="ECO:0000313" key="1">
    <source>
        <dbReference type="EMBL" id="GFQ64753.1"/>
    </source>
</evidence>
<name>A0A8X6FQB3_TRICU</name>